<keyword evidence="7" id="KW-1185">Reference proteome</keyword>
<dbReference type="PANTHER" id="PTHR30146:SF148">
    <property type="entry name" value="HTH-TYPE TRANSCRIPTIONAL REPRESSOR PURR-RELATED"/>
    <property type="match status" value="1"/>
</dbReference>
<feature type="domain" description="HTH lacI-type" evidence="5">
    <location>
        <begin position="20"/>
        <end position="74"/>
    </location>
</feature>
<dbReference type="InterPro" id="IPR010982">
    <property type="entry name" value="Lambda_DNA-bd_dom_sf"/>
</dbReference>
<keyword evidence="1" id="KW-0678">Repressor</keyword>
<accession>A0A9E6XT51</accession>
<keyword evidence="3" id="KW-0238">DNA-binding</keyword>
<evidence type="ECO:0000256" key="4">
    <source>
        <dbReference type="ARBA" id="ARBA00023163"/>
    </source>
</evidence>
<dbReference type="InterPro" id="IPR000843">
    <property type="entry name" value="HTH_LacI"/>
</dbReference>
<dbReference type="Pfam" id="PF13377">
    <property type="entry name" value="Peripla_BP_3"/>
    <property type="match status" value="1"/>
</dbReference>
<dbReference type="Pfam" id="PF00356">
    <property type="entry name" value="LacI"/>
    <property type="match status" value="1"/>
</dbReference>
<dbReference type="PROSITE" id="PS50932">
    <property type="entry name" value="HTH_LACI_2"/>
    <property type="match status" value="1"/>
</dbReference>
<dbReference type="InterPro" id="IPR046335">
    <property type="entry name" value="LacI/GalR-like_sensor"/>
</dbReference>
<sequence length="356" mass="38927">MAKRFPDSSADKPAERSANVGIADVARLAGVSPATVSRVLNGVPNVREEYRERVMAAVAEVDYRPNRLAQNLRRQKAEVIGVVVSDIENPHFSEAVRAIEDASFRAGYRVMLCNTDETAEKQRAYLQMLADERVLGAIVSPADREGAGIGELLDLGIPIVCFDRTIDDPRVDAVTGDNVEGVRRATEHLLWLGHERIAYLGGRRDVETGAERLEGYLRTMRDAGHVPFAMDGGFRADTASEVTVKLLRQPKRASALLVANNLMTLGALRAVRAAGLRVPEDIALVGVDDPPWASLVDPPLTTVAQPVREMAQTAMSLLLERIRGTRTEVRRVVMPLELRVRDSCGMSLKSDEGTAE</sequence>
<dbReference type="PRINTS" id="PR00036">
    <property type="entry name" value="HTHLACI"/>
</dbReference>
<keyword evidence="2" id="KW-0805">Transcription regulation</keyword>
<dbReference type="SUPFAM" id="SSF47413">
    <property type="entry name" value="lambda repressor-like DNA-binding domains"/>
    <property type="match status" value="1"/>
</dbReference>
<dbReference type="CDD" id="cd01392">
    <property type="entry name" value="HTH_LacI"/>
    <property type="match status" value="1"/>
</dbReference>
<dbReference type="EMBL" id="CP087164">
    <property type="protein sequence ID" value="UGS34061.1"/>
    <property type="molecule type" value="Genomic_DNA"/>
</dbReference>
<dbReference type="GO" id="GO:0000976">
    <property type="term" value="F:transcription cis-regulatory region binding"/>
    <property type="evidence" value="ECO:0007669"/>
    <property type="project" value="TreeGrafter"/>
</dbReference>
<dbReference type="CDD" id="cd06267">
    <property type="entry name" value="PBP1_LacI_sugar_binding-like"/>
    <property type="match status" value="1"/>
</dbReference>
<gene>
    <name evidence="6" type="primary">purR</name>
    <name evidence="6" type="ORF">DSM104329_00432</name>
</gene>
<dbReference type="SUPFAM" id="SSF53822">
    <property type="entry name" value="Periplasmic binding protein-like I"/>
    <property type="match status" value="1"/>
</dbReference>
<keyword evidence="4" id="KW-0804">Transcription</keyword>
<dbReference type="Gene3D" id="1.10.260.40">
    <property type="entry name" value="lambda repressor-like DNA-binding domains"/>
    <property type="match status" value="1"/>
</dbReference>
<protein>
    <submittedName>
        <fullName evidence="6">HTH-type transcriptional repressor PurR</fullName>
    </submittedName>
</protein>
<evidence type="ECO:0000256" key="1">
    <source>
        <dbReference type="ARBA" id="ARBA00022491"/>
    </source>
</evidence>
<dbReference type="GO" id="GO:0003700">
    <property type="term" value="F:DNA-binding transcription factor activity"/>
    <property type="evidence" value="ECO:0007669"/>
    <property type="project" value="TreeGrafter"/>
</dbReference>
<dbReference type="AlphaFoldDB" id="A0A9E6XT51"/>
<evidence type="ECO:0000313" key="6">
    <source>
        <dbReference type="EMBL" id="UGS34061.1"/>
    </source>
</evidence>
<dbReference type="Proteomes" id="UP001162834">
    <property type="component" value="Chromosome"/>
</dbReference>
<dbReference type="KEGG" id="sbae:DSM104329_00432"/>
<organism evidence="6 7">
    <name type="scientific">Capillimicrobium parvum</name>
    <dbReference type="NCBI Taxonomy" id="2884022"/>
    <lineage>
        <taxon>Bacteria</taxon>
        <taxon>Bacillati</taxon>
        <taxon>Actinomycetota</taxon>
        <taxon>Thermoleophilia</taxon>
        <taxon>Solirubrobacterales</taxon>
        <taxon>Capillimicrobiaceae</taxon>
        <taxon>Capillimicrobium</taxon>
    </lineage>
</organism>
<dbReference type="PANTHER" id="PTHR30146">
    <property type="entry name" value="LACI-RELATED TRANSCRIPTIONAL REPRESSOR"/>
    <property type="match status" value="1"/>
</dbReference>
<dbReference type="InterPro" id="IPR028082">
    <property type="entry name" value="Peripla_BP_I"/>
</dbReference>
<dbReference type="PROSITE" id="PS00356">
    <property type="entry name" value="HTH_LACI_1"/>
    <property type="match status" value="1"/>
</dbReference>
<evidence type="ECO:0000259" key="5">
    <source>
        <dbReference type="PROSITE" id="PS50932"/>
    </source>
</evidence>
<name>A0A9E6XT51_9ACTN</name>
<evidence type="ECO:0000313" key="7">
    <source>
        <dbReference type="Proteomes" id="UP001162834"/>
    </source>
</evidence>
<dbReference type="SMART" id="SM00354">
    <property type="entry name" value="HTH_LACI"/>
    <property type="match status" value="1"/>
</dbReference>
<dbReference type="Gene3D" id="3.40.50.2300">
    <property type="match status" value="2"/>
</dbReference>
<reference evidence="6" key="1">
    <citation type="journal article" date="2022" name="Int. J. Syst. Evol. Microbiol.">
        <title>Pseudomonas aegrilactucae sp. nov. and Pseudomonas morbosilactucae sp. nov., pathogens causing bacterial rot of lettuce in Japan.</title>
        <authorList>
            <person name="Sawada H."/>
            <person name="Fujikawa T."/>
            <person name="Satou M."/>
        </authorList>
    </citation>
    <scope>NUCLEOTIDE SEQUENCE</scope>
    <source>
        <strain evidence="6">0166_1</strain>
    </source>
</reference>
<proteinExistence type="predicted"/>
<evidence type="ECO:0000256" key="2">
    <source>
        <dbReference type="ARBA" id="ARBA00023015"/>
    </source>
</evidence>
<evidence type="ECO:0000256" key="3">
    <source>
        <dbReference type="ARBA" id="ARBA00023125"/>
    </source>
</evidence>